<dbReference type="SUPFAM" id="SSF110849">
    <property type="entry name" value="ParB/Sulfiredoxin"/>
    <property type="match status" value="1"/>
</dbReference>
<dbReference type="Proteomes" id="UP000433577">
    <property type="component" value="Chromosome 1"/>
</dbReference>
<protein>
    <recommendedName>
        <fullName evidence="1">ParB-like N-terminal domain-containing protein</fullName>
    </recommendedName>
</protein>
<name>A0A7Z2GFY9_9BURK</name>
<dbReference type="GO" id="GO:0007059">
    <property type="term" value="P:chromosome segregation"/>
    <property type="evidence" value="ECO:0007669"/>
    <property type="project" value="TreeGrafter"/>
</dbReference>
<reference evidence="2 3" key="1">
    <citation type="submission" date="2019-12" db="EMBL/GenBank/DDBJ databases">
        <title>Paraburkholderia acidiphila 7Q-K02 sp. nov and Paraburkholderia acidisoli DHF22 sp. nov., two strains isolated from forest soil.</title>
        <authorList>
            <person name="Gao Z."/>
            <person name="Qiu L."/>
        </authorList>
    </citation>
    <scope>NUCLEOTIDE SEQUENCE [LARGE SCALE GENOMIC DNA]</scope>
    <source>
        <strain evidence="2 3">DHF22</strain>
    </source>
</reference>
<evidence type="ECO:0000313" key="3">
    <source>
        <dbReference type="Proteomes" id="UP000433577"/>
    </source>
</evidence>
<evidence type="ECO:0000313" key="2">
    <source>
        <dbReference type="EMBL" id="QGZ61082.1"/>
    </source>
</evidence>
<dbReference type="AlphaFoldDB" id="A0A7Z2GFY9"/>
<dbReference type="RefSeq" id="WP_158949231.1">
    <property type="nucleotide sequence ID" value="NZ_CP046913.1"/>
</dbReference>
<feature type="domain" description="ParB-like N-terminal" evidence="1">
    <location>
        <begin position="43"/>
        <end position="132"/>
    </location>
</feature>
<evidence type="ECO:0000259" key="1">
    <source>
        <dbReference type="SMART" id="SM00470"/>
    </source>
</evidence>
<keyword evidence="3" id="KW-1185">Reference proteome</keyword>
<dbReference type="SUPFAM" id="SSF109709">
    <property type="entry name" value="KorB DNA-binding domain-like"/>
    <property type="match status" value="1"/>
</dbReference>
<dbReference type="Gene3D" id="3.90.1530.10">
    <property type="entry name" value="Conserved hypothetical protein from pyrococcus furiosus pfu- 392566-001, ParB domain"/>
    <property type="match status" value="1"/>
</dbReference>
<dbReference type="SMART" id="SM00470">
    <property type="entry name" value="ParB"/>
    <property type="match status" value="1"/>
</dbReference>
<gene>
    <name evidence="2" type="ORF">FAZ98_04670</name>
</gene>
<dbReference type="InterPro" id="IPR036086">
    <property type="entry name" value="ParB/Sulfiredoxin_sf"/>
</dbReference>
<dbReference type="PANTHER" id="PTHR33375">
    <property type="entry name" value="CHROMOSOME-PARTITIONING PROTEIN PARB-RELATED"/>
    <property type="match status" value="1"/>
</dbReference>
<dbReference type="EMBL" id="CP046913">
    <property type="protein sequence ID" value="QGZ61082.1"/>
    <property type="molecule type" value="Genomic_DNA"/>
</dbReference>
<accession>A0A7Z2GFY9</accession>
<organism evidence="2 3">
    <name type="scientific">Paraburkholderia acidisoli</name>
    <dbReference type="NCBI Taxonomy" id="2571748"/>
    <lineage>
        <taxon>Bacteria</taxon>
        <taxon>Pseudomonadati</taxon>
        <taxon>Pseudomonadota</taxon>
        <taxon>Betaproteobacteria</taxon>
        <taxon>Burkholderiales</taxon>
        <taxon>Burkholderiaceae</taxon>
        <taxon>Paraburkholderia</taxon>
    </lineage>
</organism>
<dbReference type="KEGG" id="pacs:FAZ98_04670"/>
<sequence length="245" mass="27498">MAKPNVKELEAGLTQHRSPKVMEELIASTVLGRFAEQLSAPNQLLPLNRIRDSPYLRHVIDETHVDALAESFATIGILDPIIVREVEGDYFELIAGHYRVRAAAKIGWESIVARVRTLDNREAARMVVTSNTQRRYITDFERFHLLPLALRENCAYRSKIELAHLLGCNHISAFYIDAYSELPSAAIKILEAKPDLIDAPTAIALKRFVRKHPDLVVQVIQLIADEALGQDAAEEWVKNALNSSV</sequence>
<dbReference type="OrthoDB" id="8677451at2"/>
<dbReference type="InterPro" id="IPR050336">
    <property type="entry name" value="Chromosome_partition/occlusion"/>
</dbReference>
<proteinExistence type="predicted"/>
<dbReference type="GO" id="GO:0005694">
    <property type="term" value="C:chromosome"/>
    <property type="evidence" value="ECO:0007669"/>
    <property type="project" value="TreeGrafter"/>
</dbReference>
<dbReference type="InterPro" id="IPR003115">
    <property type="entry name" value="ParB_N"/>
</dbReference>
<dbReference type="Pfam" id="PF02195">
    <property type="entry name" value="ParB_N"/>
    <property type="match status" value="1"/>
</dbReference>
<dbReference type="PANTHER" id="PTHR33375:SF1">
    <property type="entry name" value="CHROMOSOME-PARTITIONING PROTEIN PARB-RELATED"/>
    <property type="match status" value="1"/>
</dbReference>